<feature type="region of interest" description="Disordered" evidence="1">
    <location>
        <begin position="1"/>
        <end position="21"/>
    </location>
</feature>
<dbReference type="Proteomes" id="UP000481339">
    <property type="component" value="Unassembled WGS sequence"/>
</dbReference>
<sequence>MGVRDPARVPHGPARASPSRRRSLGGCRALLLASLSGLRVRNDRIACSEAKHAVVALGNTLRREGWDDGVRVCTVCPGLVHTDMTADTTKVPRAEMTAPEDLAHLARTVMGLPNTASVARLTVNCRFEDEYRSRPPAQRRGRLRRRPAVEARPRLARRACFQRVNGPGRGTSAV</sequence>
<protein>
    <submittedName>
        <fullName evidence="2">SDR family oxidoreductase</fullName>
    </submittedName>
</protein>
<dbReference type="SUPFAM" id="SSF51735">
    <property type="entry name" value="NAD(P)-binding Rossmann-fold domains"/>
    <property type="match status" value="1"/>
</dbReference>
<dbReference type="Gene3D" id="3.40.50.720">
    <property type="entry name" value="NAD(P)-binding Rossmann-like Domain"/>
    <property type="match status" value="1"/>
</dbReference>
<comment type="caution">
    <text evidence="2">The sequence shown here is derived from an EMBL/GenBank/DDBJ whole genome shotgun (WGS) entry which is preliminary data.</text>
</comment>
<keyword evidence="3" id="KW-1185">Reference proteome</keyword>
<proteinExistence type="predicted"/>
<gene>
    <name evidence="2" type="ORF">F8O02_01800</name>
</gene>
<name>A0A7C8BPX8_9MICO</name>
<dbReference type="AlphaFoldDB" id="A0A7C8BPX8"/>
<organism evidence="2 3">
    <name type="scientific">Pseudoclavibacter caeni</name>
    <dbReference type="NCBI Taxonomy" id="908846"/>
    <lineage>
        <taxon>Bacteria</taxon>
        <taxon>Bacillati</taxon>
        <taxon>Actinomycetota</taxon>
        <taxon>Actinomycetes</taxon>
        <taxon>Micrococcales</taxon>
        <taxon>Microbacteriaceae</taxon>
        <taxon>Pseudoclavibacter</taxon>
    </lineage>
</organism>
<reference evidence="2 3" key="1">
    <citation type="submission" date="2019-09" db="EMBL/GenBank/DDBJ databases">
        <title>Phylogeny of genus Pseudoclavibacter and closely related genus.</title>
        <authorList>
            <person name="Li Y."/>
        </authorList>
    </citation>
    <scope>NUCLEOTIDE SEQUENCE [LARGE SCALE GENOMIC DNA]</scope>
    <source>
        <strain evidence="2 3">JCM 16921</strain>
    </source>
</reference>
<evidence type="ECO:0000313" key="3">
    <source>
        <dbReference type="Proteomes" id="UP000481339"/>
    </source>
</evidence>
<accession>A0A7C8BPX8</accession>
<dbReference type="EMBL" id="WBKA01000001">
    <property type="protein sequence ID" value="KAB1633684.1"/>
    <property type="molecule type" value="Genomic_DNA"/>
</dbReference>
<dbReference type="Pfam" id="PF00106">
    <property type="entry name" value="adh_short"/>
    <property type="match status" value="1"/>
</dbReference>
<dbReference type="InterPro" id="IPR036291">
    <property type="entry name" value="NAD(P)-bd_dom_sf"/>
</dbReference>
<evidence type="ECO:0000256" key="1">
    <source>
        <dbReference type="SAM" id="MobiDB-lite"/>
    </source>
</evidence>
<evidence type="ECO:0000313" key="2">
    <source>
        <dbReference type="EMBL" id="KAB1633684.1"/>
    </source>
</evidence>
<dbReference type="OrthoDB" id="517007at2"/>
<dbReference type="InterPro" id="IPR002347">
    <property type="entry name" value="SDR_fam"/>
</dbReference>